<evidence type="ECO:0000313" key="3">
    <source>
        <dbReference type="Proteomes" id="UP000612680"/>
    </source>
</evidence>
<sequence>MKTTLLHFYLLAFCLLPIGSLFAQPYIKWQKSFGNTRGCCGQVYNSSIIKSPDGNLVAASAASEINQEDKSEPGLAGLDPWVIKFDTAGRKIWDKTIREAGTVSTVKITGTRDGGYVLCADSRADAGGEKSQNARGGVDYWIIKLSATGQIEWDRTFGGTEDDIPRSVFETADGNYLVTGTSRSGAGADKTEPGKGGEDFWVVKFSAAGDKLWDRTFGGTGSENGGYAVQAKDGGYLIGGYADAFTGSGDSFDFRVFKIDADGNELWNEGYGGADLEVMYYMHAAADGGFILAGMSRSGISRDKSDINRGIEDGWMIKISAEGVKEWDRTLGGERSDEILYVEETADGGYLTAVSSGSGAGWEKSENSKEAYGSQDYWVVRLASDRSKVWDKSISGDYQDEIRIATEVSPGRYLLGGMSESGSYFPLTDRAVASKGTPDIWVVALSDKPNPETLWAFSVQKVQGTSEVTWQTASDAYSTRFEVQHSIDATQWNHINTVKSQGGGAHYCHFVHQLPFAGANYYRLKMIDLYDNVTYSIIRQVTFDPAEIIAPKLPALTWDKSIGNAAPSQEGLLRFPTIRKTPDGNFIMLAEATPQADEDKSEEGTGPSNPWVIKFTPQGTRIWDKTFTANNGGYPYAGNIIPTSDGGYLFCTKGRTSMAGDQVQPGKGQDDFWIVKLSADGSVLWDKLVGGPGNDFPYALLQTADGGFLVGGDSDSDAGGDKTAVSIGGLDYWIVRLSPMGEVLWDASFGSSGTDNLKGLQQMQDGGYLLAGSSDGSGGGDKSGTKGQSDFWLLKITPEGALQWEKTIGGPQSDVLMHVTTAGDGNFLLVGASDSNAGFDKTEDVRTAGASDGWVVKMDALGNVLWDKTLGGTDTDMIAYAEQTLDGGYLLSAGSRSDSGFDKTENQKDFIDSDYRNDYWLIKLNPEGSKVWDKTIGGSGPDFPYFGTEITAGNYFLAGASASDVYYRPGDRSVIRKGEQDIWMVTLSEEQPPLPVTLIAFNAQKENATVLLSWQTTSETRSDRFEVEHSMNGKAWNPIATVAASGESASLKNYQYIHQNPVADINYYRLKMVDSDETFAYSAIVRVSFPFDLDINVYPNPATETIHLQAPDWSRVKQVEMLNALGKVVYISDKNPPKQVAAKGFRAGLYFIRITNVDGSQATRRIVVGE</sequence>
<dbReference type="Proteomes" id="UP000612680">
    <property type="component" value="Chromosome"/>
</dbReference>
<proteinExistence type="predicted"/>
<dbReference type="PANTHER" id="PTHR42754:SF1">
    <property type="entry name" value="LIPOPROTEIN"/>
    <property type="match status" value="1"/>
</dbReference>
<keyword evidence="3" id="KW-1185">Reference proteome</keyword>
<accession>A0ABX7I4Z4</accession>
<name>A0ABX7I4Z4_9BACT</name>
<dbReference type="InterPro" id="IPR013783">
    <property type="entry name" value="Ig-like_fold"/>
</dbReference>
<dbReference type="EMBL" id="CP056775">
    <property type="protein sequence ID" value="QRR01164.1"/>
    <property type="molecule type" value="Genomic_DNA"/>
</dbReference>
<dbReference type="RefSeq" id="WP_204663202.1">
    <property type="nucleotide sequence ID" value="NZ_CP056775.1"/>
</dbReference>
<dbReference type="Gene3D" id="2.60.40.10">
    <property type="entry name" value="Immunoglobulins"/>
    <property type="match status" value="1"/>
</dbReference>
<dbReference type="InterPro" id="IPR011047">
    <property type="entry name" value="Quinoprotein_ADH-like_sf"/>
</dbReference>
<protein>
    <submittedName>
        <fullName evidence="2">T9SS type A sorting domain-containing protein</fullName>
    </submittedName>
</protein>
<organism evidence="2 3">
    <name type="scientific">Dyadobacter sandarakinus</name>
    <dbReference type="NCBI Taxonomy" id="2747268"/>
    <lineage>
        <taxon>Bacteria</taxon>
        <taxon>Pseudomonadati</taxon>
        <taxon>Bacteroidota</taxon>
        <taxon>Cytophagia</taxon>
        <taxon>Cytophagales</taxon>
        <taxon>Spirosomataceae</taxon>
        <taxon>Dyadobacter</taxon>
    </lineage>
</organism>
<dbReference type="PANTHER" id="PTHR42754">
    <property type="entry name" value="ENDOGLUCANASE"/>
    <property type="match status" value="1"/>
</dbReference>
<gene>
    <name evidence="2" type="ORF">HWI92_09740</name>
</gene>
<evidence type="ECO:0000313" key="2">
    <source>
        <dbReference type="EMBL" id="QRR01164.1"/>
    </source>
</evidence>
<evidence type="ECO:0000259" key="1">
    <source>
        <dbReference type="Pfam" id="PF18962"/>
    </source>
</evidence>
<dbReference type="Gene3D" id="2.80.10.50">
    <property type="match status" value="1"/>
</dbReference>
<dbReference type="SUPFAM" id="SSF69322">
    <property type="entry name" value="Tricorn protease domain 2"/>
    <property type="match status" value="1"/>
</dbReference>
<dbReference type="SUPFAM" id="SSF50998">
    <property type="entry name" value="Quinoprotein alcohol dehydrogenase-like"/>
    <property type="match status" value="1"/>
</dbReference>
<dbReference type="NCBIfam" id="TIGR04183">
    <property type="entry name" value="Por_Secre_tail"/>
    <property type="match status" value="1"/>
</dbReference>
<dbReference type="Pfam" id="PF18962">
    <property type="entry name" value="Por_Secre_tail"/>
    <property type="match status" value="1"/>
</dbReference>
<feature type="domain" description="Secretion system C-terminal sorting" evidence="1">
    <location>
        <begin position="1097"/>
        <end position="1167"/>
    </location>
</feature>
<reference evidence="2 3" key="1">
    <citation type="submission" date="2020-06" db="EMBL/GenBank/DDBJ databases">
        <title>Dyadobacter sandarakinus sp. nov., isolated from the soil of the Arctic Yellow River Station.</title>
        <authorList>
            <person name="Zhang Y."/>
            <person name="Peng F."/>
        </authorList>
    </citation>
    <scope>NUCLEOTIDE SEQUENCE [LARGE SCALE GENOMIC DNA]</scope>
    <source>
        <strain evidence="2 3">Q3-56</strain>
    </source>
</reference>
<dbReference type="InterPro" id="IPR026444">
    <property type="entry name" value="Secre_tail"/>
</dbReference>